<feature type="region of interest" description="Disordered" evidence="1">
    <location>
        <begin position="13"/>
        <end position="59"/>
    </location>
</feature>
<evidence type="ECO:0000256" key="1">
    <source>
        <dbReference type="SAM" id="MobiDB-lite"/>
    </source>
</evidence>
<reference evidence="3" key="1">
    <citation type="submission" date="2023-10" db="EMBL/GenBank/DDBJ databases">
        <authorList>
            <person name="Chen Y."/>
            <person name="Shah S."/>
            <person name="Dougan E. K."/>
            <person name="Thang M."/>
            <person name="Chan C."/>
        </authorList>
    </citation>
    <scope>NUCLEOTIDE SEQUENCE [LARGE SCALE GENOMIC DNA]</scope>
</reference>
<keyword evidence="2" id="KW-1133">Transmembrane helix</keyword>
<keyword evidence="2" id="KW-0472">Membrane</keyword>
<sequence>GFEVRVGGEIRALPSRINGPGNSLGSRVAAHPSGDGRALPPPLRPRPLRRRRAAGHGGVDRLRACARGGQDGTLHEAGANHAAVVGVALAANPSAAYAAKDFDPVDTVLRVVAIVTILIGPIVGFGLIPVIFGRDVSTRRRLQPWSFYGAFVAVSRRWVSGSSSASPSSG</sequence>
<accession>A0ABN9SBH9</accession>
<evidence type="ECO:0000313" key="3">
    <source>
        <dbReference type="EMBL" id="CAK0829331.1"/>
    </source>
</evidence>
<evidence type="ECO:0000256" key="2">
    <source>
        <dbReference type="SAM" id="Phobius"/>
    </source>
</evidence>
<keyword evidence="2" id="KW-0812">Transmembrane</keyword>
<dbReference type="Proteomes" id="UP001189429">
    <property type="component" value="Unassembled WGS sequence"/>
</dbReference>
<evidence type="ECO:0008006" key="5">
    <source>
        <dbReference type="Google" id="ProtNLM"/>
    </source>
</evidence>
<comment type="caution">
    <text evidence="3">The sequence shown here is derived from an EMBL/GenBank/DDBJ whole genome shotgun (WGS) entry which is preliminary data.</text>
</comment>
<name>A0ABN9SBH9_9DINO</name>
<dbReference type="EMBL" id="CAUYUJ010010424">
    <property type="protein sequence ID" value="CAK0829331.1"/>
    <property type="molecule type" value="Genomic_DNA"/>
</dbReference>
<feature type="non-terminal residue" evidence="3">
    <location>
        <position position="1"/>
    </location>
</feature>
<protein>
    <recommendedName>
        <fullName evidence="5">Sodium/hydrogen exchanger</fullName>
    </recommendedName>
</protein>
<gene>
    <name evidence="3" type="ORF">PCOR1329_LOCUS28318</name>
</gene>
<organism evidence="3 4">
    <name type="scientific">Prorocentrum cordatum</name>
    <dbReference type="NCBI Taxonomy" id="2364126"/>
    <lineage>
        <taxon>Eukaryota</taxon>
        <taxon>Sar</taxon>
        <taxon>Alveolata</taxon>
        <taxon>Dinophyceae</taxon>
        <taxon>Prorocentrales</taxon>
        <taxon>Prorocentraceae</taxon>
        <taxon>Prorocentrum</taxon>
    </lineage>
</organism>
<keyword evidence="4" id="KW-1185">Reference proteome</keyword>
<proteinExistence type="predicted"/>
<feature type="transmembrane region" description="Helical" evidence="2">
    <location>
        <begin position="111"/>
        <end position="132"/>
    </location>
</feature>
<evidence type="ECO:0000313" key="4">
    <source>
        <dbReference type="Proteomes" id="UP001189429"/>
    </source>
</evidence>